<dbReference type="Proteomes" id="UP000747399">
    <property type="component" value="Unassembled WGS sequence"/>
</dbReference>
<reference evidence="2" key="1">
    <citation type="journal article" date="2021" name="Proc. Natl. Acad. Sci. U.S.A.">
        <title>Three genomes in the algal genus Volvox reveal the fate of a haploid sex-determining region after a transition to homothallism.</title>
        <authorList>
            <person name="Yamamoto K."/>
            <person name="Hamaji T."/>
            <person name="Kawai-Toyooka H."/>
            <person name="Matsuzaki R."/>
            <person name="Takahashi F."/>
            <person name="Nishimura Y."/>
            <person name="Kawachi M."/>
            <person name="Noguchi H."/>
            <person name="Minakuchi Y."/>
            <person name="Umen J.G."/>
            <person name="Toyoda A."/>
            <person name="Nozaki H."/>
        </authorList>
    </citation>
    <scope>NUCLEOTIDE SEQUENCE</scope>
    <source>
        <strain evidence="2">NIES-3780</strain>
    </source>
</reference>
<dbReference type="AlphaFoldDB" id="A0A8J4EWZ5"/>
<dbReference type="EMBL" id="BNCO01000008">
    <property type="protein sequence ID" value="GIL50165.1"/>
    <property type="molecule type" value="Genomic_DNA"/>
</dbReference>
<feature type="region of interest" description="Disordered" evidence="1">
    <location>
        <begin position="96"/>
        <end position="128"/>
    </location>
</feature>
<proteinExistence type="predicted"/>
<evidence type="ECO:0000313" key="2">
    <source>
        <dbReference type="EMBL" id="GIL50165.1"/>
    </source>
</evidence>
<keyword evidence="3" id="KW-1185">Reference proteome</keyword>
<feature type="region of interest" description="Disordered" evidence="1">
    <location>
        <begin position="158"/>
        <end position="200"/>
    </location>
</feature>
<feature type="region of interest" description="Disordered" evidence="1">
    <location>
        <begin position="357"/>
        <end position="392"/>
    </location>
</feature>
<evidence type="ECO:0000256" key="1">
    <source>
        <dbReference type="SAM" id="MobiDB-lite"/>
    </source>
</evidence>
<evidence type="ECO:0000313" key="3">
    <source>
        <dbReference type="Proteomes" id="UP000747399"/>
    </source>
</evidence>
<organism evidence="2 3">
    <name type="scientific">Volvox africanus</name>
    <dbReference type="NCBI Taxonomy" id="51714"/>
    <lineage>
        <taxon>Eukaryota</taxon>
        <taxon>Viridiplantae</taxon>
        <taxon>Chlorophyta</taxon>
        <taxon>core chlorophytes</taxon>
        <taxon>Chlorophyceae</taxon>
        <taxon>CS clade</taxon>
        <taxon>Chlamydomonadales</taxon>
        <taxon>Volvocaceae</taxon>
        <taxon>Volvox</taxon>
    </lineage>
</organism>
<feature type="compositionally biased region" description="Low complexity" evidence="1">
    <location>
        <begin position="368"/>
        <end position="392"/>
    </location>
</feature>
<protein>
    <submittedName>
        <fullName evidence="2">Uncharacterized protein</fullName>
    </submittedName>
</protein>
<sequence length="404" mass="43214">MACVYGTKYGVPLLLSTTIQEEDEEDVNDLAATCPNLKTASFATQNLDGQDLICMGSGDCSQRPARDSRLAKFAVGAAANVATLTRKFINRVFHGQKREVAHGQPSRRSRAGAKSVSAGQANSGVGPPKIALEMCPTASTGHSPGSCSFLWTKRAETKELSDTNQPFRENSEKLYGQRQYNDRQRHPRHQPQPQPPRGSHLVRLMDGDDVRLAMQALQLAAHIHDHVWGPGGDPACTREALLDAASPLYDNAMAVARAIQHRALHALVKQAVRRYVNPCRGSPDDVLRVILELLTGCGGAAAPKPALTAMTAVCSPTAQRCLSDVASGDRGCVGRAAREQLGSSLLMPFERRSALLASRSSPTGPHQRSSCSSSLGSSGRSSTRSSLDSTGSDLSFHLTLGLRN</sequence>
<name>A0A8J4EWZ5_9CHLO</name>
<accession>A0A8J4EWZ5</accession>
<comment type="caution">
    <text evidence="2">The sequence shown here is derived from an EMBL/GenBank/DDBJ whole genome shotgun (WGS) entry which is preliminary data.</text>
</comment>
<gene>
    <name evidence="2" type="ORF">Vafri_6297</name>
</gene>